<evidence type="ECO:0000256" key="9">
    <source>
        <dbReference type="ARBA" id="ARBA00049473"/>
    </source>
</evidence>
<feature type="binding site" evidence="13">
    <location>
        <position position="158"/>
    </location>
    <ligand>
        <name>thiamine diphosphate</name>
        <dbReference type="ChEBI" id="CHEBI:58937"/>
    </ligand>
</feature>
<feature type="binding site" evidence="13">
    <location>
        <position position="68"/>
    </location>
    <ligand>
        <name>thiamine diphosphate</name>
        <dbReference type="ChEBI" id="CHEBI:58937"/>
    </ligand>
</feature>
<feature type="binding site" evidence="12">
    <location>
        <position position="262"/>
    </location>
    <ligand>
        <name>substrate</name>
    </ligand>
</feature>
<dbReference type="PANTHER" id="PTHR43522">
    <property type="entry name" value="TRANSKETOLASE"/>
    <property type="match status" value="1"/>
</dbReference>
<feature type="binding site" evidence="12">
    <location>
        <position position="28"/>
    </location>
    <ligand>
        <name>substrate</name>
    </ligand>
</feature>
<evidence type="ECO:0000256" key="16">
    <source>
        <dbReference type="RuleBase" id="RU004996"/>
    </source>
</evidence>
<feature type="binding site" evidence="14">
    <location>
        <position position="189"/>
    </location>
    <ligand>
        <name>Mg(2+)</name>
        <dbReference type="ChEBI" id="CHEBI:18420"/>
    </ligand>
</feature>
<dbReference type="NCBIfam" id="TIGR00232">
    <property type="entry name" value="tktlase_bact"/>
    <property type="match status" value="1"/>
</dbReference>
<dbReference type="Proteomes" id="UP000273326">
    <property type="component" value="Chromosome"/>
</dbReference>
<dbReference type="CDD" id="cd02012">
    <property type="entry name" value="TPP_TK"/>
    <property type="match status" value="1"/>
</dbReference>
<dbReference type="EC" id="2.2.1.1" evidence="3 10"/>
<dbReference type="FunFam" id="3.40.50.970:FF:000004">
    <property type="entry name" value="Transketolase"/>
    <property type="match status" value="1"/>
</dbReference>
<keyword evidence="19" id="KW-1185">Reference proteome</keyword>
<feature type="binding site" evidence="13">
    <location>
        <position position="437"/>
    </location>
    <ligand>
        <name>thiamine diphosphate</name>
        <dbReference type="ChEBI" id="CHEBI:58937"/>
    </ligand>
</feature>
<dbReference type="FunFam" id="3.40.50.920:FF:000003">
    <property type="entry name" value="Transketolase"/>
    <property type="match status" value="1"/>
</dbReference>
<dbReference type="InterPro" id="IPR009014">
    <property type="entry name" value="Transketo_C/PFOR_II"/>
</dbReference>
<dbReference type="Gene3D" id="3.40.50.920">
    <property type="match status" value="1"/>
</dbReference>
<evidence type="ECO:0000256" key="12">
    <source>
        <dbReference type="PIRSR" id="PIRSR605478-2"/>
    </source>
</evidence>
<feature type="binding site" evidence="12">
    <location>
        <position position="357"/>
    </location>
    <ligand>
        <name>substrate</name>
    </ligand>
</feature>
<evidence type="ECO:0000256" key="7">
    <source>
        <dbReference type="ARBA" id="ARBA00022842"/>
    </source>
</evidence>
<dbReference type="CDD" id="cd07033">
    <property type="entry name" value="TPP_PYR_DXS_TK_like"/>
    <property type="match status" value="1"/>
</dbReference>
<feature type="binding site" evidence="12">
    <location>
        <position position="469"/>
    </location>
    <ligand>
        <name>substrate</name>
    </ligand>
</feature>
<feature type="binding site" evidence="14">
    <location>
        <position position="187"/>
    </location>
    <ligand>
        <name>Mg(2+)</name>
        <dbReference type="ChEBI" id="CHEBI:18420"/>
    </ligand>
</feature>
<dbReference type="InterPro" id="IPR049557">
    <property type="entry name" value="Transketolase_CS"/>
</dbReference>
<evidence type="ECO:0000256" key="4">
    <source>
        <dbReference type="ARBA" id="ARBA00016662"/>
    </source>
</evidence>
<comment type="subunit">
    <text evidence="2 16">Homodimer.</text>
</comment>
<comment type="cofactor">
    <cofactor evidence="16">
        <name>Mg(2+)</name>
        <dbReference type="ChEBI" id="CHEBI:18420"/>
    </cofactor>
    <cofactor evidence="16">
        <name>Ca(2+)</name>
        <dbReference type="ChEBI" id="CHEBI:29108"/>
    </cofactor>
    <cofactor evidence="16">
        <name>Mn(2+)</name>
        <dbReference type="ChEBI" id="CHEBI:29035"/>
    </cofactor>
    <cofactor evidence="16">
        <name>Co(2+)</name>
        <dbReference type="ChEBI" id="CHEBI:48828"/>
    </cofactor>
    <text evidence="16">Binds 1 Mg(2+) ion per subunit. Can also utilize other divalent metal cations, such as Ca(2+), Mn(2+) and Co(2+).</text>
</comment>
<dbReference type="GO" id="GO:0005829">
    <property type="term" value="C:cytosol"/>
    <property type="evidence" value="ECO:0007669"/>
    <property type="project" value="TreeGrafter"/>
</dbReference>
<name>A0A3Q9BKZ6_9LACT</name>
<feature type="binding site" evidence="12">
    <location>
        <position position="384"/>
    </location>
    <ligand>
        <name>substrate</name>
    </ligand>
</feature>
<feature type="site" description="Important for catalytic activity" evidence="15">
    <location>
        <position position="262"/>
    </location>
</feature>
<feature type="binding site" evidence="13">
    <location>
        <position position="262"/>
    </location>
    <ligand>
        <name>thiamine diphosphate</name>
        <dbReference type="ChEBI" id="CHEBI:58937"/>
    </ligand>
</feature>
<dbReference type="SUPFAM" id="SSF52518">
    <property type="entry name" value="Thiamin diphosphate-binding fold (THDP-binding)"/>
    <property type="match status" value="2"/>
</dbReference>
<dbReference type="SMART" id="SM00861">
    <property type="entry name" value="Transket_pyr"/>
    <property type="match status" value="1"/>
</dbReference>
<dbReference type="InterPro" id="IPR033247">
    <property type="entry name" value="Transketolase_fam"/>
</dbReference>
<keyword evidence="6 14" id="KW-0479">Metal-binding</keyword>
<keyword evidence="8 13" id="KW-0786">Thiamine pyrophosphate</keyword>
<dbReference type="GO" id="GO:0006098">
    <property type="term" value="P:pentose-phosphate shunt"/>
    <property type="evidence" value="ECO:0007669"/>
    <property type="project" value="TreeGrafter"/>
</dbReference>
<evidence type="ECO:0000256" key="10">
    <source>
        <dbReference type="NCBIfam" id="TIGR00232"/>
    </source>
</evidence>
<dbReference type="GO" id="GO:0046872">
    <property type="term" value="F:metal ion binding"/>
    <property type="evidence" value="ECO:0007669"/>
    <property type="project" value="UniProtKB-KW"/>
</dbReference>
<dbReference type="InterPro" id="IPR005478">
    <property type="entry name" value="Transketolase_bac-like"/>
</dbReference>
<feature type="domain" description="Transketolase-like pyrimidine-binding" evidence="17">
    <location>
        <begin position="354"/>
        <end position="525"/>
    </location>
</feature>
<feature type="active site" description="Proton donor" evidence="11">
    <location>
        <position position="411"/>
    </location>
</feature>
<dbReference type="Pfam" id="PF00456">
    <property type="entry name" value="Transketolase_N"/>
    <property type="match status" value="1"/>
</dbReference>
<dbReference type="Pfam" id="PF22613">
    <property type="entry name" value="Transketolase_C_1"/>
    <property type="match status" value="1"/>
</dbReference>
<feature type="site" description="Important for catalytic activity" evidence="15">
    <location>
        <position position="28"/>
    </location>
</feature>
<dbReference type="FunFam" id="3.40.50.970:FF:000003">
    <property type="entry name" value="Transketolase"/>
    <property type="match status" value="1"/>
</dbReference>
<dbReference type="InterPro" id="IPR005475">
    <property type="entry name" value="Transketolase-like_Pyr-bd"/>
</dbReference>
<keyword evidence="7 14" id="KW-0460">Magnesium</keyword>
<evidence type="ECO:0000256" key="13">
    <source>
        <dbReference type="PIRSR" id="PIRSR605478-3"/>
    </source>
</evidence>
<evidence type="ECO:0000256" key="6">
    <source>
        <dbReference type="ARBA" id="ARBA00022723"/>
    </source>
</evidence>
<dbReference type="PROSITE" id="PS00801">
    <property type="entry name" value="TRANSKETOLASE_1"/>
    <property type="match status" value="1"/>
</dbReference>
<comment type="cofactor">
    <cofactor evidence="13">
        <name>thiamine diphosphate</name>
        <dbReference type="ChEBI" id="CHEBI:58937"/>
    </cofactor>
    <text evidence="13">Binds 1 thiamine pyrophosphate per subunit. During the reaction, the substrate forms a covalent intermediate with the cofactor.</text>
</comment>
<comment type="cofactor">
    <cofactor evidence="14">
        <name>Mg(2+)</name>
        <dbReference type="ChEBI" id="CHEBI:18420"/>
    </cofactor>
    <text evidence="14">Binds 1 Mg(2+) ion per subunit. Can also utilize other divalent metal cations, such as Ca(2+), Mn(2+) and Co(2+).</text>
</comment>
<dbReference type="InterPro" id="IPR005474">
    <property type="entry name" value="Transketolase_N"/>
</dbReference>
<feature type="binding site" evidence="13">
    <location>
        <position position="187"/>
    </location>
    <ligand>
        <name>thiamine diphosphate</name>
        <dbReference type="ChEBI" id="CHEBI:58937"/>
    </ligand>
</feature>
<comment type="function">
    <text evidence="16">Catalyzes the transfer of a two-carbon ketol group from a ketose donor to an aldose acceptor, via a covalent intermediate with the cofactor thiamine pyrophosphate.</text>
</comment>
<evidence type="ECO:0000256" key="11">
    <source>
        <dbReference type="PIRSR" id="PIRSR605478-1"/>
    </source>
</evidence>
<accession>A0A3Q9BKZ6</accession>
<comment type="similarity">
    <text evidence="1 16">Belongs to the transketolase family.</text>
</comment>
<dbReference type="RefSeq" id="WP_126110625.1">
    <property type="nucleotide sequence ID" value="NZ_CP034465.1"/>
</dbReference>
<evidence type="ECO:0000256" key="1">
    <source>
        <dbReference type="ARBA" id="ARBA00007131"/>
    </source>
</evidence>
<evidence type="ECO:0000256" key="8">
    <source>
        <dbReference type="ARBA" id="ARBA00023052"/>
    </source>
</evidence>
<dbReference type="InterPro" id="IPR055152">
    <property type="entry name" value="Transketolase-like_C_2"/>
</dbReference>
<feature type="binding site" evidence="12">
    <location>
        <position position="461"/>
    </location>
    <ligand>
        <name>substrate</name>
    </ligand>
</feature>
<keyword evidence="5 16" id="KW-0808">Transferase</keyword>
<dbReference type="InterPro" id="IPR020826">
    <property type="entry name" value="Transketolase_BS"/>
</dbReference>
<dbReference type="SUPFAM" id="SSF52922">
    <property type="entry name" value="TK C-terminal domain-like"/>
    <property type="match status" value="1"/>
</dbReference>
<comment type="catalytic activity">
    <reaction evidence="9 16">
        <text>D-sedoheptulose 7-phosphate + D-glyceraldehyde 3-phosphate = aldehydo-D-ribose 5-phosphate + D-xylulose 5-phosphate</text>
        <dbReference type="Rhea" id="RHEA:10508"/>
        <dbReference type="ChEBI" id="CHEBI:57483"/>
        <dbReference type="ChEBI" id="CHEBI:57737"/>
        <dbReference type="ChEBI" id="CHEBI:58273"/>
        <dbReference type="ChEBI" id="CHEBI:59776"/>
        <dbReference type="EC" id="2.2.1.1"/>
    </reaction>
</comment>
<dbReference type="KEGG" id="jeh:EJN90_09395"/>
<dbReference type="InterPro" id="IPR029061">
    <property type="entry name" value="THDP-binding"/>
</dbReference>
<evidence type="ECO:0000256" key="2">
    <source>
        <dbReference type="ARBA" id="ARBA00011738"/>
    </source>
</evidence>
<dbReference type="EMBL" id="CP034465">
    <property type="protein sequence ID" value="AZP04835.1"/>
    <property type="molecule type" value="Genomic_DNA"/>
</dbReference>
<evidence type="ECO:0000256" key="5">
    <source>
        <dbReference type="ARBA" id="ARBA00022679"/>
    </source>
</evidence>
<feature type="binding site" evidence="14">
    <location>
        <position position="157"/>
    </location>
    <ligand>
        <name>Mg(2+)</name>
        <dbReference type="ChEBI" id="CHEBI:18420"/>
    </ligand>
</feature>
<dbReference type="PROSITE" id="PS00802">
    <property type="entry name" value="TRANSKETOLASE_2"/>
    <property type="match status" value="1"/>
</dbReference>
<proteinExistence type="inferred from homology"/>
<sequence length="673" mass="73832">MFDHIDKLAVNTIRTLSMDAVEKANSGHPGLPMGAAPMAYTLWTKFLKVNPANSKWTNRDRFVLSAGHGSAMLYSLLHLSGFQVSMEDLKNFRQYGSNTPGHPEAYETDGVEATTGPLGQGIANAVGMAMSEAHLAASYNKEDFPVVDHHTYFLCGDGDLMEGVSHEAASLAGHLKLGKLIGLYDSNDISLDGPTSKAFTENVGERFEAYGWQHILVKDGNDLTAIAEAIEKAKQEKERPTLIEVKTVIGYGAPNAGTHQVHGAPLGKEKILFAKSAYNWDYIDFHVPKEVEERFYKTMQEKGEADEEEWRQLFNRYYKAYPELAEQYEEAYAGVLKDNWNKNLPAYEEADADKATRVSSSEVIQELGKAVPSFWGGSADLSSSNNTMNQSALDFSPENYAGRNIWYGVREFAMGAIMNGILLHGGTKTYAGTFFVFSDYLRPAIRLAALSKLNAIYVMTHDSVAVGEDGPTHEPVEHLSSYRSMPNLNLIRPADGNEVVAAWEVALESESTPTLLVLTRQGVPVLAGTKESAREGVRRGAYVISPQAGKQADGILIATGSEVSLAIEVQKRLKEKEIDLSVVSMPSTYLFEKQEEAYKEAVLPSNVRNRMSIEMGATFGWERYVGLEGLAYGIDRYGASGEGKTVMTEFGFTVEKIAAAYAAKFAATSRAFV</sequence>
<feature type="binding site" evidence="12">
    <location>
        <position position="473"/>
    </location>
    <ligand>
        <name>substrate</name>
    </ligand>
</feature>
<reference evidence="19" key="1">
    <citation type="submission" date="2018-12" db="EMBL/GenBank/DDBJ databases">
        <title>Complete genome sequencing of Jeotgalibaca sp. H21T32.</title>
        <authorList>
            <person name="Bae J.-W."/>
            <person name="Lee S.-Y."/>
        </authorList>
    </citation>
    <scope>NUCLEOTIDE SEQUENCE [LARGE SCALE GENOMIC DNA]</scope>
    <source>
        <strain evidence="19">H21T32</strain>
    </source>
</reference>
<feature type="binding site" evidence="13">
    <location>
        <begin position="116"/>
        <end position="118"/>
    </location>
    <ligand>
        <name>thiamine diphosphate</name>
        <dbReference type="ChEBI" id="CHEBI:58937"/>
    </ligand>
</feature>
<evidence type="ECO:0000313" key="18">
    <source>
        <dbReference type="EMBL" id="AZP04835.1"/>
    </source>
</evidence>
<evidence type="ECO:0000259" key="17">
    <source>
        <dbReference type="SMART" id="SM00861"/>
    </source>
</evidence>
<keyword evidence="16" id="KW-0106">Calcium</keyword>
<dbReference type="PANTHER" id="PTHR43522:SF2">
    <property type="entry name" value="TRANSKETOLASE 1-RELATED"/>
    <property type="match status" value="1"/>
</dbReference>
<gene>
    <name evidence="18" type="primary">tkt</name>
    <name evidence="18" type="ORF">EJN90_09395</name>
</gene>
<evidence type="ECO:0000256" key="3">
    <source>
        <dbReference type="ARBA" id="ARBA00013152"/>
    </source>
</evidence>
<dbReference type="AlphaFoldDB" id="A0A3Q9BKZ6"/>
<feature type="binding site" evidence="12">
    <location>
        <position position="520"/>
    </location>
    <ligand>
        <name>substrate</name>
    </ligand>
</feature>
<evidence type="ECO:0000313" key="19">
    <source>
        <dbReference type="Proteomes" id="UP000273326"/>
    </source>
</evidence>
<protein>
    <recommendedName>
        <fullName evidence="4 10">Transketolase</fullName>
        <ecNumber evidence="3 10">2.2.1.1</ecNumber>
    </recommendedName>
</protein>
<dbReference type="GO" id="GO:0004802">
    <property type="term" value="F:transketolase activity"/>
    <property type="evidence" value="ECO:0007669"/>
    <property type="project" value="UniProtKB-UniRule"/>
</dbReference>
<evidence type="ECO:0000256" key="14">
    <source>
        <dbReference type="PIRSR" id="PIRSR605478-4"/>
    </source>
</evidence>
<evidence type="ECO:0000256" key="15">
    <source>
        <dbReference type="PIRSR" id="PIRSR605478-5"/>
    </source>
</evidence>
<dbReference type="Gene3D" id="3.40.50.970">
    <property type="match status" value="2"/>
</dbReference>
<organism evidence="18 19">
    <name type="scientific">Jeotgalibaca ciconiae</name>
    <dbReference type="NCBI Taxonomy" id="2496265"/>
    <lineage>
        <taxon>Bacteria</taxon>
        <taxon>Bacillati</taxon>
        <taxon>Bacillota</taxon>
        <taxon>Bacilli</taxon>
        <taxon>Lactobacillales</taxon>
        <taxon>Carnobacteriaceae</taxon>
        <taxon>Jeotgalibaca</taxon>
    </lineage>
</organism>
<dbReference type="OrthoDB" id="8732661at2"/>
<dbReference type="Pfam" id="PF02779">
    <property type="entry name" value="Transket_pyr"/>
    <property type="match status" value="1"/>
</dbReference>